<dbReference type="EC" id="3.6.1.55" evidence="2"/>
<dbReference type="EMBL" id="JBEPME010000008">
    <property type="protein sequence ID" value="MET3659239.1"/>
    <property type="molecule type" value="Genomic_DNA"/>
</dbReference>
<feature type="domain" description="Nudix hydrolase" evidence="1">
    <location>
        <begin position="1"/>
        <end position="114"/>
    </location>
</feature>
<accession>A0ABV2KGK5</accession>
<organism evidence="2 3">
    <name type="scientific">Sporosarcina psychrophila</name>
    <name type="common">Bacillus psychrophilus</name>
    <dbReference type="NCBI Taxonomy" id="1476"/>
    <lineage>
        <taxon>Bacteria</taxon>
        <taxon>Bacillati</taxon>
        <taxon>Bacillota</taxon>
        <taxon>Bacilli</taxon>
        <taxon>Bacillales</taxon>
        <taxon>Caryophanaceae</taxon>
        <taxon>Sporosarcina</taxon>
    </lineage>
</organism>
<dbReference type="Pfam" id="PF00293">
    <property type="entry name" value="NUDIX"/>
    <property type="match status" value="1"/>
</dbReference>
<evidence type="ECO:0000313" key="3">
    <source>
        <dbReference type="Proteomes" id="UP001549104"/>
    </source>
</evidence>
<sequence length="149" mass="17458">MMKKKKSKIFNFEFWGGIGGHMESDELNSPMTASYREIEEETGFKKDDIKNFRLEYILLEKNSGEIRQQYVYFGETKHMNFIPSDEGELFWVSKNELSGLYTSKVISSTIEHYLNNITNTDDIFVGTMMTSNEFNPEIQWSTIKETVDF</sequence>
<evidence type="ECO:0000259" key="1">
    <source>
        <dbReference type="PROSITE" id="PS51462"/>
    </source>
</evidence>
<dbReference type="InterPro" id="IPR000086">
    <property type="entry name" value="NUDIX_hydrolase_dom"/>
</dbReference>
<reference evidence="2 3" key="1">
    <citation type="submission" date="2024-06" db="EMBL/GenBank/DDBJ databases">
        <title>Sorghum-associated microbial communities from plants grown in Nebraska, USA.</title>
        <authorList>
            <person name="Schachtman D."/>
        </authorList>
    </citation>
    <scope>NUCLEOTIDE SEQUENCE [LARGE SCALE GENOMIC DNA]</scope>
    <source>
        <strain evidence="2 3">1288</strain>
    </source>
</reference>
<dbReference type="InterPro" id="IPR015797">
    <property type="entry name" value="NUDIX_hydrolase-like_dom_sf"/>
</dbReference>
<name>A0ABV2KGK5_SPOPS</name>
<comment type="caution">
    <text evidence="2">The sequence shown here is derived from an EMBL/GenBank/DDBJ whole genome shotgun (WGS) entry which is preliminary data.</text>
</comment>
<protein>
    <submittedName>
        <fullName evidence="2">8-oxo-dGTP diphosphatase</fullName>
        <ecNumber evidence="2">3.6.1.55</ecNumber>
    </submittedName>
</protein>
<proteinExistence type="predicted"/>
<dbReference type="Proteomes" id="UP001549104">
    <property type="component" value="Unassembled WGS sequence"/>
</dbReference>
<gene>
    <name evidence="2" type="ORF">ABIC55_004359</name>
</gene>
<dbReference type="SUPFAM" id="SSF55811">
    <property type="entry name" value="Nudix"/>
    <property type="match status" value="1"/>
</dbReference>
<evidence type="ECO:0000313" key="2">
    <source>
        <dbReference type="EMBL" id="MET3659239.1"/>
    </source>
</evidence>
<keyword evidence="3" id="KW-1185">Reference proteome</keyword>
<dbReference type="GO" id="GO:0035539">
    <property type="term" value="F:8-oxo-7,8-dihydrodeoxyguanosine triphosphate pyrophosphatase activity"/>
    <property type="evidence" value="ECO:0007669"/>
    <property type="project" value="UniProtKB-EC"/>
</dbReference>
<dbReference type="PROSITE" id="PS51462">
    <property type="entry name" value="NUDIX"/>
    <property type="match status" value="1"/>
</dbReference>
<dbReference type="Gene3D" id="3.90.79.10">
    <property type="entry name" value="Nucleoside Triphosphate Pyrophosphohydrolase"/>
    <property type="match status" value="1"/>
</dbReference>
<keyword evidence="2" id="KW-0378">Hydrolase</keyword>